<comment type="caution">
    <text evidence="8">The sequence shown here is derived from an EMBL/GenBank/DDBJ whole genome shotgun (WGS) entry which is preliminary data.</text>
</comment>
<keyword evidence="5" id="KW-0949">S-adenosyl-L-methionine</keyword>
<name>A0A9D9DVV4_9FIRM</name>
<dbReference type="NCBIfam" id="TIGR02467">
    <property type="entry name" value="CbiE"/>
    <property type="match status" value="1"/>
</dbReference>
<dbReference type="InterPro" id="IPR012818">
    <property type="entry name" value="CbiE"/>
</dbReference>
<dbReference type="Gene3D" id="3.40.50.150">
    <property type="entry name" value="Vaccinia Virus protein VP39"/>
    <property type="match status" value="1"/>
</dbReference>
<sequence length="404" mass="44837">MNKVYIVGMGTGDESLLTLKAFKIIEESDVIIGGKRHLDSFDNKEKIEIKNNLSEIIKYINENRDKKKISVLASGDPFMYGIGSYIVKNIPDACFENVSGISSIQYMAGRCNIPWQDIKIGSVHGRNDNVCSLVSDNRKVALLTANNTKKTINELYENGFSDVYIYVGENLSYDDEKISEGYLKDFIDREFSDLCVIIILNDKKKYYPYTTCGIQDHMFKRGNVPMTKEEIRAVSISKLRIAENSIVFDIGSGTGSVTVECGLKAKKGKVYGFEKNSEAVELTRDNLRKFGVYNSEVIAGDALTSIKNLDVSPTRAFLGGTGGDMQEILEVLSQKSENIRVVVNCITIESVYEAIKGFESVGYENVECVSVSVSRGKKAGSKNMMIAQNTVYVISAEKGDISER</sequence>
<gene>
    <name evidence="8" type="primary">cbiE</name>
    <name evidence="8" type="ORF">IAC55_06255</name>
</gene>
<keyword evidence="3" id="KW-0489">Methyltransferase</keyword>
<dbReference type="AlphaFoldDB" id="A0A9D9DVV4"/>
<evidence type="ECO:0000313" key="8">
    <source>
        <dbReference type="EMBL" id="MBO8434904.1"/>
    </source>
</evidence>
<evidence type="ECO:0000256" key="1">
    <source>
        <dbReference type="ARBA" id="ARBA00004953"/>
    </source>
</evidence>
<dbReference type="GO" id="GO:0009236">
    <property type="term" value="P:cobalamin biosynthetic process"/>
    <property type="evidence" value="ECO:0007669"/>
    <property type="project" value="UniProtKB-KW"/>
</dbReference>
<reference evidence="8" key="2">
    <citation type="journal article" date="2021" name="PeerJ">
        <title>Extensive microbial diversity within the chicken gut microbiome revealed by metagenomics and culture.</title>
        <authorList>
            <person name="Gilroy R."/>
            <person name="Ravi A."/>
            <person name="Getino M."/>
            <person name="Pursley I."/>
            <person name="Horton D.L."/>
            <person name="Alikhan N.F."/>
            <person name="Baker D."/>
            <person name="Gharbi K."/>
            <person name="Hall N."/>
            <person name="Watson M."/>
            <person name="Adriaenssens E.M."/>
            <person name="Foster-Nyarko E."/>
            <person name="Jarju S."/>
            <person name="Secka A."/>
            <person name="Antonio M."/>
            <person name="Oren A."/>
            <person name="Chaudhuri R.R."/>
            <person name="La Ragione R."/>
            <person name="Hildebrand F."/>
            <person name="Pallen M.J."/>
        </authorList>
    </citation>
    <scope>NUCLEOTIDE SEQUENCE</scope>
    <source>
        <strain evidence="8">F6-4510</strain>
    </source>
</reference>
<dbReference type="PANTHER" id="PTHR43182">
    <property type="entry name" value="COBALT-PRECORRIN-6B C(15)-METHYLTRANSFERASE (DECARBOXYLATING)"/>
    <property type="match status" value="1"/>
</dbReference>
<dbReference type="InterPro" id="IPR029063">
    <property type="entry name" value="SAM-dependent_MTases_sf"/>
</dbReference>
<evidence type="ECO:0000313" key="9">
    <source>
        <dbReference type="Proteomes" id="UP000823611"/>
    </source>
</evidence>
<dbReference type="InterPro" id="IPR050714">
    <property type="entry name" value="Cobalamin_biosynth_MTase"/>
</dbReference>
<comment type="pathway">
    <text evidence="1">Cofactor biosynthesis; adenosylcobalamin biosynthesis.</text>
</comment>
<dbReference type="SUPFAM" id="SSF53790">
    <property type="entry name" value="Tetrapyrrole methylase"/>
    <property type="match status" value="1"/>
</dbReference>
<dbReference type="PANTHER" id="PTHR43182:SF1">
    <property type="entry name" value="COBALT-PRECORRIN-7 C(5)-METHYLTRANSFERASE"/>
    <property type="match status" value="1"/>
</dbReference>
<organism evidence="8 9">
    <name type="scientific">Candidatus Fimicola merdigallinarum</name>
    <dbReference type="NCBI Taxonomy" id="2840819"/>
    <lineage>
        <taxon>Bacteria</taxon>
        <taxon>Bacillati</taxon>
        <taxon>Bacillota</taxon>
        <taxon>Clostridia</taxon>
        <taxon>Lachnospirales</taxon>
        <taxon>Lachnospiraceae</taxon>
        <taxon>Lachnospiraceae incertae sedis</taxon>
        <taxon>Candidatus Fimicola</taxon>
    </lineage>
</organism>
<dbReference type="NCBIfam" id="TIGR02469">
    <property type="entry name" value="CbiT"/>
    <property type="match status" value="1"/>
</dbReference>
<keyword evidence="4" id="KW-0808">Transferase</keyword>
<dbReference type="CDD" id="cd11644">
    <property type="entry name" value="Precorrin-6Y-MT"/>
    <property type="match status" value="1"/>
</dbReference>
<dbReference type="GO" id="GO:0008276">
    <property type="term" value="F:protein methyltransferase activity"/>
    <property type="evidence" value="ECO:0007669"/>
    <property type="project" value="InterPro"/>
</dbReference>
<evidence type="ECO:0000256" key="3">
    <source>
        <dbReference type="ARBA" id="ARBA00022603"/>
    </source>
</evidence>
<evidence type="ECO:0000259" key="6">
    <source>
        <dbReference type="Pfam" id="PF00590"/>
    </source>
</evidence>
<dbReference type="InterPro" id="IPR025714">
    <property type="entry name" value="Methyltranfer_dom"/>
</dbReference>
<dbReference type="Pfam" id="PF00590">
    <property type="entry name" value="TP_methylase"/>
    <property type="match status" value="1"/>
</dbReference>
<feature type="domain" description="Tetrapyrrole methylase" evidence="6">
    <location>
        <begin position="3"/>
        <end position="185"/>
    </location>
</feature>
<keyword evidence="2" id="KW-0169">Cobalamin biosynthesis</keyword>
<dbReference type="EMBL" id="JADIMX010000117">
    <property type="protein sequence ID" value="MBO8434904.1"/>
    <property type="molecule type" value="Genomic_DNA"/>
</dbReference>
<dbReference type="PIRSF" id="PIRSF036428">
    <property type="entry name" value="CobL"/>
    <property type="match status" value="1"/>
</dbReference>
<evidence type="ECO:0000256" key="4">
    <source>
        <dbReference type="ARBA" id="ARBA00022679"/>
    </source>
</evidence>
<dbReference type="CDD" id="cd02440">
    <property type="entry name" value="AdoMet_MTases"/>
    <property type="match status" value="1"/>
</dbReference>
<proteinExistence type="predicted"/>
<evidence type="ECO:0000256" key="5">
    <source>
        <dbReference type="ARBA" id="ARBA00022691"/>
    </source>
</evidence>
<accession>A0A9D9DVV4</accession>
<dbReference type="InterPro" id="IPR014008">
    <property type="entry name" value="Cbl_synth_MTase_CbiT"/>
</dbReference>
<protein>
    <submittedName>
        <fullName evidence="8">Precorrin-6y C5,15-methyltransferase (Decarboxylating) subunit CbiE</fullName>
    </submittedName>
</protein>
<dbReference type="GO" id="GO:0032259">
    <property type="term" value="P:methylation"/>
    <property type="evidence" value="ECO:0007669"/>
    <property type="project" value="UniProtKB-KW"/>
</dbReference>
<dbReference type="InterPro" id="IPR000878">
    <property type="entry name" value="4pyrrol_Mease"/>
</dbReference>
<evidence type="ECO:0000259" key="7">
    <source>
        <dbReference type="Pfam" id="PF13847"/>
    </source>
</evidence>
<dbReference type="SUPFAM" id="SSF53335">
    <property type="entry name" value="S-adenosyl-L-methionine-dependent methyltransferases"/>
    <property type="match status" value="1"/>
</dbReference>
<reference evidence="8" key="1">
    <citation type="submission" date="2020-10" db="EMBL/GenBank/DDBJ databases">
        <authorList>
            <person name="Gilroy R."/>
        </authorList>
    </citation>
    <scope>NUCLEOTIDE SEQUENCE</scope>
    <source>
        <strain evidence="8">F6-4510</strain>
    </source>
</reference>
<dbReference type="Proteomes" id="UP000823611">
    <property type="component" value="Unassembled WGS sequence"/>
</dbReference>
<dbReference type="InterPro" id="IPR006365">
    <property type="entry name" value="Cbl_synth_CobL"/>
</dbReference>
<feature type="domain" description="Methyltransferase" evidence="7">
    <location>
        <begin position="243"/>
        <end position="309"/>
    </location>
</feature>
<dbReference type="InterPro" id="IPR014776">
    <property type="entry name" value="4pyrrole_Mease_sub2"/>
</dbReference>
<dbReference type="Pfam" id="PF13847">
    <property type="entry name" value="Methyltransf_31"/>
    <property type="match status" value="1"/>
</dbReference>
<dbReference type="InterPro" id="IPR035996">
    <property type="entry name" value="4pyrrol_Methylase_sf"/>
</dbReference>
<evidence type="ECO:0000256" key="2">
    <source>
        <dbReference type="ARBA" id="ARBA00022573"/>
    </source>
</evidence>
<dbReference type="Gene3D" id="3.40.1010.10">
    <property type="entry name" value="Cobalt-precorrin-4 Transmethylase, Domain 1"/>
    <property type="match status" value="1"/>
</dbReference>
<dbReference type="Gene3D" id="3.30.950.10">
    <property type="entry name" value="Methyltransferase, Cobalt-precorrin-4 Transmethylase, Domain 2"/>
    <property type="match status" value="1"/>
</dbReference>
<dbReference type="InterPro" id="IPR014777">
    <property type="entry name" value="4pyrrole_Mease_sub1"/>
</dbReference>